<dbReference type="InParanoid" id="E2BPM8"/>
<dbReference type="InterPro" id="IPR031941">
    <property type="entry name" value="DUF4773"/>
</dbReference>
<evidence type="ECO:0000313" key="3">
    <source>
        <dbReference type="EMBL" id="EFN82432.1"/>
    </source>
</evidence>
<protein>
    <recommendedName>
        <fullName evidence="2">DUF4773 domain-containing protein</fullName>
    </recommendedName>
</protein>
<evidence type="ECO:0000313" key="4">
    <source>
        <dbReference type="Proteomes" id="UP000008237"/>
    </source>
</evidence>
<accession>E2BPM8</accession>
<reference evidence="3 4" key="1">
    <citation type="journal article" date="2010" name="Science">
        <title>Genomic comparison of the ants Camponotus floridanus and Harpegnathos saltator.</title>
        <authorList>
            <person name="Bonasio R."/>
            <person name="Zhang G."/>
            <person name="Ye C."/>
            <person name="Mutti N.S."/>
            <person name="Fang X."/>
            <person name="Qin N."/>
            <person name="Donahue G."/>
            <person name="Yang P."/>
            <person name="Li Q."/>
            <person name="Li C."/>
            <person name="Zhang P."/>
            <person name="Huang Z."/>
            <person name="Berger S.L."/>
            <person name="Reinberg D."/>
            <person name="Wang J."/>
            <person name="Liebig J."/>
        </authorList>
    </citation>
    <scope>NUCLEOTIDE SEQUENCE [LARGE SCALE GENOMIC DNA]</scope>
    <source>
        <strain evidence="3 4">R22 G/1</strain>
    </source>
</reference>
<proteinExistence type="predicted"/>
<dbReference type="Proteomes" id="UP000008237">
    <property type="component" value="Unassembled WGS sequence"/>
</dbReference>
<gene>
    <name evidence="3" type="ORF">EAI_01576</name>
</gene>
<keyword evidence="4" id="KW-1185">Reference proteome</keyword>
<sequence>MVYYNLSTRLGLRAELEDTGRRPSANARISFRGLECNCVNLTCGCCAGINMTAINFDRHACTNFTYNPEEFAIKLAIIMNERVVYTNSLSAKNPPPLCVPFAYFPIVDFCVRFFDIYTPGSNLHACIDFETRVVNWPILILHFNCIKIGADGLSWTKPEDGSNVFQALTEVSGPEIYDDVDFENDPVFPNNQTSSGLTPEEEDNIGQSKL</sequence>
<feature type="region of interest" description="Disordered" evidence="1">
    <location>
        <begin position="181"/>
        <end position="210"/>
    </location>
</feature>
<evidence type="ECO:0000256" key="1">
    <source>
        <dbReference type="SAM" id="MobiDB-lite"/>
    </source>
</evidence>
<dbReference type="OMA" id="MDVTDFS"/>
<evidence type="ECO:0000259" key="2">
    <source>
        <dbReference type="Pfam" id="PF15998"/>
    </source>
</evidence>
<dbReference type="KEGG" id="hst:105185189"/>
<dbReference type="OrthoDB" id="5952164at2759"/>
<dbReference type="Pfam" id="PF15998">
    <property type="entry name" value="DUF4773"/>
    <property type="match status" value="1"/>
</dbReference>
<dbReference type="PANTHER" id="PTHR36299">
    <property type="entry name" value="AGAP008005-PA"/>
    <property type="match status" value="1"/>
</dbReference>
<dbReference type="EMBL" id="GL449633">
    <property type="protein sequence ID" value="EFN82432.1"/>
    <property type="molecule type" value="Genomic_DNA"/>
</dbReference>
<organism evidence="4">
    <name type="scientific">Harpegnathos saltator</name>
    <name type="common">Jerdon's jumping ant</name>
    <dbReference type="NCBI Taxonomy" id="610380"/>
    <lineage>
        <taxon>Eukaryota</taxon>
        <taxon>Metazoa</taxon>
        <taxon>Ecdysozoa</taxon>
        <taxon>Arthropoda</taxon>
        <taxon>Hexapoda</taxon>
        <taxon>Insecta</taxon>
        <taxon>Pterygota</taxon>
        <taxon>Neoptera</taxon>
        <taxon>Endopterygota</taxon>
        <taxon>Hymenoptera</taxon>
        <taxon>Apocrita</taxon>
        <taxon>Aculeata</taxon>
        <taxon>Formicoidea</taxon>
        <taxon>Formicidae</taxon>
        <taxon>Ponerinae</taxon>
        <taxon>Ponerini</taxon>
        <taxon>Harpegnathos</taxon>
    </lineage>
</organism>
<feature type="domain" description="DUF4773" evidence="2">
    <location>
        <begin position="35"/>
        <end position="152"/>
    </location>
</feature>
<dbReference type="PANTHER" id="PTHR36299:SF1">
    <property type="entry name" value="DUF4773 DOMAIN-CONTAINING PROTEIN"/>
    <property type="match status" value="1"/>
</dbReference>
<dbReference type="AlphaFoldDB" id="E2BPM8"/>
<name>E2BPM8_HARSA</name>